<dbReference type="EMBL" id="LPUF01000001">
    <property type="protein sequence ID" value="OQK17500.1"/>
    <property type="molecule type" value="Genomic_DNA"/>
</dbReference>
<feature type="chain" id="PRO_5013161757" description="Neuromedin U" evidence="1">
    <location>
        <begin position="19"/>
        <end position="282"/>
    </location>
</feature>
<keyword evidence="1" id="KW-0732">Signal</keyword>
<dbReference type="AlphaFoldDB" id="A0A1V8M7F0"/>
<dbReference type="RefSeq" id="WP_080522110.1">
    <property type="nucleotide sequence ID" value="NZ_LPUF01000001.1"/>
</dbReference>
<keyword evidence="3" id="KW-1185">Reference proteome</keyword>
<protein>
    <recommendedName>
        <fullName evidence="4">Neuromedin U</fullName>
    </recommendedName>
</protein>
<name>A0A1V8M7F0_9GAMM</name>
<dbReference type="Proteomes" id="UP000191980">
    <property type="component" value="Unassembled WGS sequence"/>
</dbReference>
<evidence type="ECO:0000313" key="3">
    <source>
        <dbReference type="Proteomes" id="UP000191980"/>
    </source>
</evidence>
<proteinExistence type="predicted"/>
<dbReference type="STRING" id="1420851.AU255_06390"/>
<evidence type="ECO:0000313" key="2">
    <source>
        <dbReference type="EMBL" id="OQK17500.1"/>
    </source>
</evidence>
<evidence type="ECO:0000256" key="1">
    <source>
        <dbReference type="SAM" id="SignalP"/>
    </source>
</evidence>
<evidence type="ECO:0008006" key="4">
    <source>
        <dbReference type="Google" id="ProtNLM"/>
    </source>
</evidence>
<dbReference type="OrthoDB" id="9809066at2"/>
<accession>A0A1V8M7F0</accession>
<sequence length="282" mass="30650">MRYFILISASLISFSALAYDDIPPTLSEWQRAAQNPLSPNFSLPIEYKYHGGAPDGGVNIGSFAPIMPIKFDGWNIINQLTLNVMGTPGDITGIRGLPEPYTGNGHGGSDGYAAGLADTFFTSYISPDINDEISFGIGPTFVFPTDEPSRELGSGKFSMGPAAMFVYQTPTDWTLAFQAQQIWSVFGSSEREAVSQMILKPTVNYNLPDGWYLLSNMEVIANWRSPSDQRWTVPIGAGVGKLFAVGENAIDTRVQGYYNVVTPDLGPTWSIGATVSFIFGEL</sequence>
<feature type="signal peptide" evidence="1">
    <location>
        <begin position="1"/>
        <end position="18"/>
    </location>
</feature>
<comment type="caution">
    <text evidence="2">The sequence shown here is derived from an EMBL/GenBank/DDBJ whole genome shotgun (WGS) entry which is preliminary data.</text>
</comment>
<reference evidence="2 3" key="1">
    <citation type="submission" date="2015-12" db="EMBL/GenBank/DDBJ databases">
        <authorList>
            <person name="Shamseldin A."/>
            <person name="Moawad H."/>
            <person name="Abd El-Rahim W.M."/>
            <person name="Sadowsky M.J."/>
        </authorList>
    </citation>
    <scope>NUCLEOTIDE SEQUENCE [LARGE SCALE GENOMIC DNA]</scope>
    <source>
        <strain evidence="2 3">WF1</strain>
    </source>
</reference>
<organism evidence="2 3">
    <name type="scientific">Methyloprofundus sedimenti</name>
    <dbReference type="NCBI Taxonomy" id="1420851"/>
    <lineage>
        <taxon>Bacteria</taxon>
        <taxon>Pseudomonadati</taxon>
        <taxon>Pseudomonadota</taxon>
        <taxon>Gammaproteobacteria</taxon>
        <taxon>Methylococcales</taxon>
        <taxon>Methylococcaceae</taxon>
        <taxon>Methyloprofundus</taxon>
    </lineage>
</organism>
<gene>
    <name evidence="2" type="ORF">AU255_06390</name>
</gene>